<name>X1FYW9_9ZZZZ</name>
<dbReference type="AlphaFoldDB" id="X1FYW9"/>
<protein>
    <submittedName>
        <fullName evidence="1">Uncharacterized protein</fullName>
    </submittedName>
</protein>
<sequence>AEAQGQQNYKNFSTRSGYVPGNVTMFNGN</sequence>
<accession>X1FYW9</accession>
<comment type="caution">
    <text evidence="1">The sequence shown here is derived from an EMBL/GenBank/DDBJ whole genome shotgun (WGS) entry which is preliminary data.</text>
</comment>
<dbReference type="EMBL" id="BARU01014874">
    <property type="protein sequence ID" value="GAH37755.1"/>
    <property type="molecule type" value="Genomic_DNA"/>
</dbReference>
<organism evidence="1">
    <name type="scientific">marine sediment metagenome</name>
    <dbReference type="NCBI Taxonomy" id="412755"/>
    <lineage>
        <taxon>unclassified sequences</taxon>
        <taxon>metagenomes</taxon>
        <taxon>ecological metagenomes</taxon>
    </lineage>
</organism>
<reference evidence="1" key="1">
    <citation type="journal article" date="2014" name="Front. Microbiol.">
        <title>High frequency of phylogenetically diverse reductive dehalogenase-homologous genes in deep subseafloor sedimentary metagenomes.</title>
        <authorList>
            <person name="Kawai M."/>
            <person name="Futagami T."/>
            <person name="Toyoda A."/>
            <person name="Takaki Y."/>
            <person name="Nishi S."/>
            <person name="Hori S."/>
            <person name="Arai W."/>
            <person name="Tsubouchi T."/>
            <person name="Morono Y."/>
            <person name="Uchiyama I."/>
            <person name="Ito T."/>
            <person name="Fujiyama A."/>
            <person name="Inagaki F."/>
            <person name="Takami H."/>
        </authorList>
    </citation>
    <scope>NUCLEOTIDE SEQUENCE</scope>
    <source>
        <strain evidence="1">Expedition CK06-06</strain>
    </source>
</reference>
<evidence type="ECO:0000313" key="1">
    <source>
        <dbReference type="EMBL" id="GAH37755.1"/>
    </source>
</evidence>
<feature type="non-terminal residue" evidence="1">
    <location>
        <position position="1"/>
    </location>
</feature>
<gene>
    <name evidence="1" type="ORF">S03H2_25972</name>
</gene>
<proteinExistence type="predicted"/>